<sequence>MTEPRGAPADHGRSSDGSLADVGKAFLETHGLPESHLESHHLMRQEIYTRPEKEKAFSDIASIVKEYSKELVDRWGSEIETYLVYAGLFSAILTAFNVESYQLLQSPSPDSSAAILERISLQISSLSYSPPFVNSTHSAFDSSRAANSAEPDPVPRWAIWLNMLWFSSLVLSLSSASVGILVKQWLNEFQSGLSGDSERVAKLRQYRFNNLKYCHIGAIVNAIPVLLQAALSLFFAGLLVLLWNLNRAVAAVTSLFVLAIAMFIIGTTIAPLVTPTCAYLSPQSLFLYTAWPYAVCAIYKPLCATRAWLCSLLGEALPRDNIHTKHKASFQSWVGREHETVGEMSQKLEVDMCRTAYRATLHNDVIVSATVRVFDWDVDSAFAWLSQLQDIDISHFGMLQDHLQGGQAVTEAVFYGYILLCSMVNPSIVHEPFFTRSGLTPEEVERRFHNCFESLKSYAPSASDERHDRWARQVSWILTTYAVLYERNKDQNQLDVQGPPPFPTCIAELTSPLESPRLVLMAMIVGTGSAQLEHQHLLLLKLSGIYASIAFQELQSSASSRKTSNEYLRTYLRTQALLLYAVAIRPPRRNGSLLDQNEHESEDERKREKEREDFDNGVKDALADLNECFRRLARPTGLAGTRRHIVAARLGVFLQQRAIIGPLSHIVRTLSLKADVFRLVLPGDFVANLEEFVGGMERSGFFEQRFWTHVPWNEGRRWYPRDLYDATQGLIAKLRNTARRDGSTPQYVFYN</sequence>
<feature type="transmembrane region" description="Helical" evidence="2">
    <location>
        <begin position="249"/>
        <end position="273"/>
    </location>
</feature>
<evidence type="ECO:0000313" key="4">
    <source>
        <dbReference type="EMBL" id="KAJ8454582.1"/>
    </source>
</evidence>
<feature type="transmembrane region" description="Helical" evidence="2">
    <location>
        <begin position="157"/>
        <end position="182"/>
    </location>
</feature>
<feature type="transmembrane region" description="Helical" evidence="2">
    <location>
        <begin position="213"/>
        <end position="243"/>
    </location>
</feature>
<evidence type="ECO:0000256" key="2">
    <source>
        <dbReference type="SAM" id="Phobius"/>
    </source>
</evidence>
<dbReference type="Proteomes" id="UP001215151">
    <property type="component" value="Unassembled WGS sequence"/>
</dbReference>
<dbReference type="EMBL" id="JAPEVG010000935">
    <property type="protein sequence ID" value="KAJ8454582.1"/>
    <property type="molecule type" value="Genomic_DNA"/>
</dbReference>
<keyword evidence="5" id="KW-1185">Reference proteome</keyword>
<keyword evidence="2" id="KW-0812">Transmembrane</keyword>
<keyword evidence="2" id="KW-1133">Transmembrane helix</keyword>
<proteinExistence type="predicted"/>
<dbReference type="AlphaFoldDB" id="A0AAD7X4H3"/>
<feature type="domain" description="DUF6535" evidence="3">
    <location>
        <begin position="64"/>
        <end position="244"/>
    </location>
</feature>
<dbReference type="Pfam" id="PF20153">
    <property type="entry name" value="DUF6535"/>
    <property type="match status" value="1"/>
</dbReference>
<feature type="region of interest" description="Disordered" evidence="1">
    <location>
        <begin position="591"/>
        <end position="613"/>
    </location>
</feature>
<evidence type="ECO:0000259" key="3">
    <source>
        <dbReference type="Pfam" id="PF20153"/>
    </source>
</evidence>
<feature type="compositionally biased region" description="Basic and acidic residues" evidence="1">
    <location>
        <begin position="596"/>
        <end position="613"/>
    </location>
</feature>
<gene>
    <name evidence="4" type="ORF">ONZ51_g12945</name>
</gene>
<comment type="caution">
    <text evidence="4">The sequence shown here is derived from an EMBL/GenBank/DDBJ whole genome shotgun (WGS) entry which is preliminary data.</text>
</comment>
<protein>
    <recommendedName>
        <fullName evidence="3">DUF6535 domain-containing protein</fullName>
    </recommendedName>
</protein>
<evidence type="ECO:0000313" key="5">
    <source>
        <dbReference type="Proteomes" id="UP001215151"/>
    </source>
</evidence>
<evidence type="ECO:0000256" key="1">
    <source>
        <dbReference type="SAM" id="MobiDB-lite"/>
    </source>
</evidence>
<dbReference type="InterPro" id="IPR045338">
    <property type="entry name" value="DUF6535"/>
</dbReference>
<accession>A0AAD7X4H3</accession>
<name>A0AAD7X4H3_9APHY</name>
<organism evidence="4 5">
    <name type="scientific">Trametes cubensis</name>
    <dbReference type="NCBI Taxonomy" id="1111947"/>
    <lineage>
        <taxon>Eukaryota</taxon>
        <taxon>Fungi</taxon>
        <taxon>Dikarya</taxon>
        <taxon>Basidiomycota</taxon>
        <taxon>Agaricomycotina</taxon>
        <taxon>Agaricomycetes</taxon>
        <taxon>Polyporales</taxon>
        <taxon>Polyporaceae</taxon>
        <taxon>Trametes</taxon>
    </lineage>
</organism>
<keyword evidence="2" id="KW-0472">Membrane</keyword>
<reference evidence="4" key="1">
    <citation type="submission" date="2022-11" db="EMBL/GenBank/DDBJ databases">
        <title>Genome Sequence of Cubamyces cubensis.</title>
        <authorList>
            <person name="Buettner E."/>
        </authorList>
    </citation>
    <scope>NUCLEOTIDE SEQUENCE</scope>
    <source>
        <strain evidence="4">MPL-01</strain>
    </source>
</reference>